<feature type="transmembrane region" description="Helical" evidence="1">
    <location>
        <begin position="143"/>
        <end position="162"/>
    </location>
</feature>
<evidence type="ECO:0000259" key="2">
    <source>
        <dbReference type="Pfam" id="PF01757"/>
    </source>
</evidence>
<dbReference type="InterPro" id="IPR050879">
    <property type="entry name" value="Acyltransferase_3"/>
</dbReference>
<dbReference type="PANTHER" id="PTHR23028">
    <property type="entry name" value="ACETYLTRANSFERASE"/>
    <property type="match status" value="1"/>
</dbReference>
<feature type="transmembrane region" description="Helical" evidence="1">
    <location>
        <begin position="330"/>
        <end position="352"/>
    </location>
</feature>
<keyword evidence="3" id="KW-0808">Transferase</keyword>
<keyword evidence="3" id="KW-0012">Acyltransferase</keyword>
<dbReference type="Pfam" id="PF01757">
    <property type="entry name" value="Acyl_transf_3"/>
    <property type="match status" value="1"/>
</dbReference>
<evidence type="ECO:0000313" key="4">
    <source>
        <dbReference type="Proteomes" id="UP000606003"/>
    </source>
</evidence>
<evidence type="ECO:0000313" key="3">
    <source>
        <dbReference type="EMBL" id="MBD2721480.1"/>
    </source>
</evidence>
<protein>
    <submittedName>
        <fullName evidence="3">Acyltransferase</fullName>
    </submittedName>
</protein>
<keyword evidence="1" id="KW-0472">Membrane</keyword>
<keyword evidence="1" id="KW-0812">Transmembrane</keyword>
<dbReference type="RefSeq" id="WP_190922763.1">
    <property type="nucleotide sequence ID" value="NZ_JACXAC010000002.1"/>
</dbReference>
<sequence length="376" mass="42331">MQTSPTAARPDGARRDYFPALTGLRAVAAGLVLLHHFNPFAPERFGWRLHSLAAETHIGVTVFFVLSGFLIGYRYLGQPVALRRYFANRFARIYPLYFLLTTLTFALLRWQGKPVFLGEYLLNITFLRGLFEQYVYTGIGQGWSLTVEEMFYLSAPLAFLLIRRNARWLWVLPLALVAVGIGLVLLCRLHPWHGLFGSFDFLFQFTYPGRAVEFFVGVGLAWWLRRGAGPWAPGWLTYVGAMGVLLCLGALSLLHGPQIGAFGVLRPAGMFLNNVLLPLLGIGPLLWGLVQENTWLSRWLSSRPLVLLGKSSYAFYLIHMGAVQELVHRWLGSSFLTVLALYGLSMALYWLIEEPLNHWLRRALGRPAPAAPALVR</sequence>
<feature type="transmembrane region" description="Helical" evidence="1">
    <location>
        <begin position="168"/>
        <end position="189"/>
    </location>
</feature>
<dbReference type="InterPro" id="IPR002656">
    <property type="entry name" value="Acyl_transf_3_dom"/>
</dbReference>
<keyword evidence="1" id="KW-1133">Transmembrane helix</keyword>
<feature type="transmembrane region" description="Helical" evidence="1">
    <location>
        <begin position="201"/>
        <end position="223"/>
    </location>
</feature>
<organism evidence="3 4">
    <name type="scientific">Hymenobacter armeniacus</name>
    <dbReference type="NCBI Taxonomy" id="2771358"/>
    <lineage>
        <taxon>Bacteria</taxon>
        <taxon>Pseudomonadati</taxon>
        <taxon>Bacteroidota</taxon>
        <taxon>Cytophagia</taxon>
        <taxon>Cytophagales</taxon>
        <taxon>Hymenobacteraceae</taxon>
        <taxon>Hymenobacter</taxon>
    </lineage>
</organism>
<feature type="transmembrane region" description="Helical" evidence="1">
    <location>
        <begin position="89"/>
        <end position="108"/>
    </location>
</feature>
<dbReference type="EMBL" id="JACXAC010000002">
    <property type="protein sequence ID" value="MBD2721480.1"/>
    <property type="molecule type" value="Genomic_DNA"/>
</dbReference>
<comment type="caution">
    <text evidence="3">The sequence shown here is derived from an EMBL/GenBank/DDBJ whole genome shotgun (WGS) entry which is preliminary data.</text>
</comment>
<dbReference type="Proteomes" id="UP000606003">
    <property type="component" value="Unassembled WGS sequence"/>
</dbReference>
<reference evidence="3 4" key="1">
    <citation type="submission" date="2020-09" db="EMBL/GenBank/DDBJ databases">
        <authorList>
            <person name="Kim M.K."/>
        </authorList>
    </citation>
    <scope>NUCLEOTIDE SEQUENCE [LARGE SCALE GENOMIC DNA]</scope>
    <source>
        <strain evidence="3 4">BT189</strain>
    </source>
</reference>
<keyword evidence="4" id="KW-1185">Reference proteome</keyword>
<feature type="transmembrane region" description="Helical" evidence="1">
    <location>
        <begin position="17"/>
        <end position="37"/>
    </location>
</feature>
<proteinExistence type="predicted"/>
<feature type="transmembrane region" description="Helical" evidence="1">
    <location>
        <begin position="268"/>
        <end position="287"/>
    </location>
</feature>
<feature type="transmembrane region" description="Helical" evidence="1">
    <location>
        <begin position="57"/>
        <end position="77"/>
    </location>
</feature>
<name>A0ABR8JS86_9BACT</name>
<dbReference type="PANTHER" id="PTHR23028:SF53">
    <property type="entry name" value="ACYL_TRANSF_3 DOMAIN-CONTAINING PROTEIN"/>
    <property type="match status" value="1"/>
</dbReference>
<feature type="transmembrane region" description="Helical" evidence="1">
    <location>
        <begin position="235"/>
        <end position="256"/>
    </location>
</feature>
<accession>A0ABR8JS86</accession>
<gene>
    <name evidence="3" type="ORF">IC234_05015</name>
</gene>
<evidence type="ECO:0000256" key="1">
    <source>
        <dbReference type="SAM" id="Phobius"/>
    </source>
</evidence>
<feature type="domain" description="Acyltransferase 3" evidence="2">
    <location>
        <begin position="20"/>
        <end position="352"/>
    </location>
</feature>
<dbReference type="GO" id="GO:0016746">
    <property type="term" value="F:acyltransferase activity"/>
    <property type="evidence" value="ECO:0007669"/>
    <property type="project" value="UniProtKB-KW"/>
</dbReference>